<keyword evidence="2 5" id="KW-0812">Transmembrane</keyword>
<evidence type="ECO:0000256" key="1">
    <source>
        <dbReference type="ARBA" id="ARBA00004141"/>
    </source>
</evidence>
<organism evidence="6 7">
    <name type="scientific">Paenibacillus piri</name>
    <dbReference type="NCBI Taxonomy" id="2547395"/>
    <lineage>
        <taxon>Bacteria</taxon>
        <taxon>Bacillati</taxon>
        <taxon>Bacillota</taxon>
        <taxon>Bacilli</taxon>
        <taxon>Bacillales</taxon>
        <taxon>Paenibacillaceae</taxon>
        <taxon>Paenibacillus</taxon>
    </lineage>
</organism>
<feature type="transmembrane region" description="Helical" evidence="5">
    <location>
        <begin position="94"/>
        <end position="112"/>
    </location>
</feature>
<comment type="subcellular location">
    <subcellularLocation>
        <location evidence="1">Membrane</location>
        <topology evidence="1">Multi-pass membrane protein</topology>
    </subcellularLocation>
</comment>
<dbReference type="AlphaFoldDB" id="A0A4R5KTL6"/>
<comment type="caution">
    <text evidence="6">The sequence shown here is derived from an EMBL/GenBank/DDBJ whole genome shotgun (WGS) entry which is preliminary data.</text>
</comment>
<dbReference type="RefSeq" id="WP_133227187.1">
    <property type="nucleotide sequence ID" value="NZ_SMRT01000003.1"/>
</dbReference>
<keyword evidence="3 5" id="KW-1133">Transmembrane helix</keyword>
<feature type="transmembrane region" description="Helical" evidence="5">
    <location>
        <begin position="41"/>
        <end position="61"/>
    </location>
</feature>
<dbReference type="InterPro" id="IPR032808">
    <property type="entry name" value="DoxX"/>
</dbReference>
<evidence type="ECO:0000256" key="2">
    <source>
        <dbReference type="ARBA" id="ARBA00022692"/>
    </source>
</evidence>
<dbReference type="Proteomes" id="UP000295636">
    <property type="component" value="Unassembled WGS sequence"/>
</dbReference>
<sequence>MRWTVGIIQGLLAAAYIFFGGMKLTGNRVQAEVFTQNYHFPLAFMYAIGLVELLAAIGLIIGFKMHRVAFYSSGVIALIMAGAMFTHMSLGQGFGVWIIPLALLMMAVFVLIGRRVKKIW</sequence>
<reference evidence="6 7" key="1">
    <citation type="submission" date="2019-03" db="EMBL/GenBank/DDBJ databases">
        <title>This is whole genome sequence of Paenibacillus sp MS74 strain.</title>
        <authorList>
            <person name="Trinh H.N."/>
        </authorList>
    </citation>
    <scope>NUCLEOTIDE SEQUENCE [LARGE SCALE GENOMIC DNA]</scope>
    <source>
        <strain evidence="6 7">MS74</strain>
    </source>
</reference>
<dbReference type="EMBL" id="SMRT01000003">
    <property type="protein sequence ID" value="TDF98792.1"/>
    <property type="molecule type" value="Genomic_DNA"/>
</dbReference>
<dbReference type="GO" id="GO:0016020">
    <property type="term" value="C:membrane"/>
    <property type="evidence" value="ECO:0007669"/>
    <property type="project" value="UniProtKB-SubCell"/>
</dbReference>
<protein>
    <submittedName>
        <fullName evidence="6">DoxX family protein</fullName>
    </submittedName>
</protein>
<evidence type="ECO:0000256" key="5">
    <source>
        <dbReference type="SAM" id="Phobius"/>
    </source>
</evidence>
<gene>
    <name evidence="6" type="ORF">E1757_09745</name>
</gene>
<dbReference type="Pfam" id="PF13564">
    <property type="entry name" value="DoxX_2"/>
    <property type="match status" value="1"/>
</dbReference>
<accession>A0A4R5KTL6</accession>
<proteinExistence type="predicted"/>
<evidence type="ECO:0000313" key="7">
    <source>
        <dbReference type="Proteomes" id="UP000295636"/>
    </source>
</evidence>
<name>A0A4R5KTL6_9BACL</name>
<evidence type="ECO:0000313" key="6">
    <source>
        <dbReference type="EMBL" id="TDF98792.1"/>
    </source>
</evidence>
<keyword evidence="4 5" id="KW-0472">Membrane</keyword>
<feature type="transmembrane region" description="Helical" evidence="5">
    <location>
        <begin position="68"/>
        <end position="88"/>
    </location>
</feature>
<dbReference type="OrthoDB" id="2455901at2"/>
<evidence type="ECO:0000256" key="3">
    <source>
        <dbReference type="ARBA" id="ARBA00022989"/>
    </source>
</evidence>
<evidence type="ECO:0000256" key="4">
    <source>
        <dbReference type="ARBA" id="ARBA00023136"/>
    </source>
</evidence>
<keyword evidence="7" id="KW-1185">Reference proteome</keyword>